<dbReference type="Pfam" id="PF12833">
    <property type="entry name" value="HTH_18"/>
    <property type="match status" value="1"/>
</dbReference>
<keyword evidence="2" id="KW-0238">DNA-binding</keyword>
<dbReference type="InterPro" id="IPR020449">
    <property type="entry name" value="Tscrpt_reg_AraC-type_HTH"/>
</dbReference>
<protein>
    <submittedName>
        <fullName evidence="5">Arabinose operon regulatory protein</fullName>
    </submittedName>
</protein>
<evidence type="ECO:0000313" key="6">
    <source>
        <dbReference type="Proteomes" id="UP000289794"/>
    </source>
</evidence>
<evidence type="ECO:0000256" key="2">
    <source>
        <dbReference type="ARBA" id="ARBA00023125"/>
    </source>
</evidence>
<dbReference type="EMBL" id="CP035945">
    <property type="protein sequence ID" value="QBE95111.1"/>
    <property type="molecule type" value="Genomic_DNA"/>
</dbReference>
<dbReference type="PANTHER" id="PTHR43280:SF28">
    <property type="entry name" value="HTH-TYPE TRANSCRIPTIONAL ACTIVATOR RHAS"/>
    <property type="match status" value="1"/>
</dbReference>
<proteinExistence type="predicted"/>
<evidence type="ECO:0000256" key="1">
    <source>
        <dbReference type="ARBA" id="ARBA00023015"/>
    </source>
</evidence>
<dbReference type="AlphaFoldDB" id="A0A4P6LSF1"/>
<evidence type="ECO:0000256" key="3">
    <source>
        <dbReference type="ARBA" id="ARBA00023163"/>
    </source>
</evidence>
<dbReference type="Pfam" id="PF02311">
    <property type="entry name" value="AraC_binding"/>
    <property type="match status" value="1"/>
</dbReference>
<dbReference type="PANTHER" id="PTHR43280">
    <property type="entry name" value="ARAC-FAMILY TRANSCRIPTIONAL REGULATOR"/>
    <property type="match status" value="1"/>
</dbReference>
<dbReference type="InterPro" id="IPR003313">
    <property type="entry name" value="AraC-bd"/>
</dbReference>
<keyword evidence="1" id="KW-0805">Transcription regulation</keyword>
<dbReference type="GO" id="GO:0043565">
    <property type="term" value="F:sequence-specific DNA binding"/>
    <property type="evidence" value="ECO:0007669"/>
    <property type="project" value="InterPro"/>
</dbReference>
<evidence type="ECO:0000259" key="4">
    <source>
        <dbReference type="PROSITE" id="PS01124"/>
    </source>
</evidence>
<dbReference type="SUPFAM" id="SSF46689">
    <property type="entry name" value="Homeodomain-like"/>
    <property type="match status" value="1"/>
</dbReference>
<dbReference type="KEGG" id="bpro:PMF13cell1_00613"/>
<dbReference type="Gene3D" id="1.10.10.60">
    <property type="entry name" value="Homeodomain-like"/>
    <property type="match status" value="1"/>
</dbReference>
<evidence type="ECO:0000313" key="5">
    <source>
        <dbReference type="EMBL" id="QBE95111.1"/>
    </source>
</evidence>
<dbReference type="PRINTS" id="PR00032">
    <property type="entry name" value="HTHARAC"/>
</dbReference>
<sequence>MSERLRPLIQRAVLDIVEYDYQTRTEMVQLNRQMPFCVMSYLKRGEALLRIQDREYCCRDGDAIFVPPNVIHDHVKMSREESEFLWWHFNFRTAYNIDVLSLLKLPCKVHMENSSEFEQKFFDYMEAIQNEETIADMIYKNAKALEVLACIFDSFLKSEKTQLAPDIPAVFMDIFDDISQRPTAGMNLKTLAEKYHMNPTYISNKFKEYFGISPIFLQRNMLFEKAKDYLLSSAMNINEISEELGFSEHAVFTRFFTEKAGISPKEFRNTGF</sequence>
<reference evidence="5 6" key="1">
    <citation type="submission" date="2019-01" db="EMBL/GenBank/DDBJ databases">
        <title>PMF-metabolizing Aryl O-demethylase.</title>
        <authorList>
            <person name="Kim M."/>
        </authorList>
    </citation>
    <scope>NUCLEOTIDE SEQUENCE [LARGE SCALE GENOMIC DNA]</scope>
    <source>
        <strain evidence="5 6">PMF1</strain>
    </source>
</reference>
<dbReference type="InterPro" id="IPR037923">
    <property type="entry name" value="HTH-like"/>
</dbReference>
<dbReference type="SUPFAM" id="SSF51215">
    <property type="entry name" value="Regulatory protein AraC"/>
    <property type="match status" value="1"/>
</dbReference>
<dbReference type="SMART" id="SM00342">
    <property type="entry name" value="HTH_ARAC"/>
    <property type="match status" value="1"/>
</dbReference>
<feature type="domain" description="HTH araC/xylS-type" evidence="4">
    <location>
        <begin position="168"/>
        <end position="270"/>
    </location>
</feature>
<keyword evidence="3" id="KW-0804">Transcription</keyword>
<dbReference type="PROSITE" id="PS01124">
    <property type="entry name" value="HTH_ARAC_FAMILY_2"/>
    <property type="match status" value="1"/>
</dbReference>
<accession>A0A4P6LSF1</accession>
<organism evidence="5 6">
    <name type="scientific">Blautia producta</name>
    <dbReference type="NCBI Taxonomy" id="33035"/>
    <lineage>
        <taxon>Bacteria</taxon>
        <taxon>Bacillati</taxon>
        <taxon>Bacillota</taxon>
        <taxon>Clostridia</taxon>
        <taxon>Lachnospirales</taxon>
        <taxon>Lachnospiraceae</taxon>
        <taxon>Blautia</taxon>
    </lineage>
</organism>
<gene>
    <name evidence="5" type="primary">araC_3</name>
    <name evidence="5" type="ORF">PMF13cell1_00613</name>
</gene>
<dbReference type="GO" id="GO:0003700">
    <property type="term" value="F:DNA-binding transcription factor activity"/>
    <property type="evidence" value="ECO:0007669"/>
    <property type="project" value="InterPro"/>
</dbReference>
<dbReference type="InterPro" id="IPR018060">
    <property type="entry name" value="HTH_AraC"/>
</dbReference>
<dbReference type="RefSeq" id="WP_130179757.1">
    <property type="nucleotide sequence ID" value="NZ_CP035945.1"/>
</dbReference>
<dbReference type="InterPro" id="IPR009057">
    <property type="entry name" value="Homeodomain-like_sf"/>
</dbReference>
<dbReference type="Gene3D" id="2.60.120.280">
    <property type="entry name" value="Regulatory protein AraC"/>
    <property type="match status" value="1"/>
</dbReference>
<name>A0A4P6LSF1_9FIRM</name>
<dbReference type="Proteomes" id="UP000289794">
    <property type="component" value="Chromosome"/>
</dbReference>